<protein>
    <submittedName>
        <fullName evidence="3">Uncharacterized protein</fullName>
    </submittedName>
</protein>
<name>A0A813KR32_POLGL</name>
<organism evidence="3 4">
    <name type="scientific">Polarella glacialis</name>
    <name type="common">Dinoflagellate</name>
    <dbReference type="NCBI Taxonomy" id="89957"/>
    <lineage>
        <taxon>Eukaryota</taxon>
        <taxon>Sar</taxon>
        <taxon>Alveolata</taxon>
        <taxon>Dinophyceae</taxon>
        <taxon>Suessiales</taxon>
        <taxon>Suessiaceae</taxon>
        <taxon>Polarella</taxon>
    </lineage>
</organism>
<feature type="signal peptide" evidence="1">
    <location>
        <begin position="1"/>
        <end position="17"/>
    </location>
</feature>
<dbReference type="Proteomes" id="UP000626109">
    <property type="component" value="Unassembled WGS sequence"/>
</dbReference>
<dbReference type="EMBL" id="CAJNNW010031062">
    <property type="protein sequence ID" value="CAE8705807.1"/>
    <property type="molecule type" value="Genomic_DNA"/>
</dbReference>
<dbReference type="EMBL" id="CAJNNW010008981">
    <property type="protein sequence ID" value="CAE8650573.1"/>
    <property type="molecule type" value="Genomic_DNA"/>
</dbReference>
<proteinExistence type="predicted"/>
<comment type="caution">
    <text evidence="3">The sequence shown here is derived from an EMBL/GenBank/DDBJ whole genome shotgun (WGS) entry which is preliminary data.</text>
</comment>
<reference evidence="3" key="1">
    <citation type="submission" date="2021-02" db="EMBL/GenBank/DDBJ databases">
        <authorList>
            <person name="Dougan E. K."/>
            <person name="Rhodes N."/>
            <person name="Thang M."/>
            <person name="Chan C."/>
        </authorList>
    </citation>
    <scope>NUCLEOTIDE SEQUENCE</scope>
</reference>
<evidence type="ECO:0000313" key="4">
    <source>
        <dbReference type="Proteomes" id="UP000626109"/>
    </source>
</evidence>
<feature type="chain" id="PRO_5036222249" evidence="1">
    <location>
        <begin position="18"/>
        <end position="130"/>
    </location>
</feature>
<gene>
    <name evidence="3" type="ORF">PGLA2088_LOCUS33899</name>
    <name evidence="2" type="ORF">PGLA2088_LOCUS8373</name>
</gene>
<dbReference type="AlphaFoldDB" id="A0A813KR32"/>
<evidence type="ECO:0000256" key="1">
    <source>
        <dbReference type="SAM" id="SignalP"/>
    </source>
</evidence>
<accession>A0A813KR32</accession>
<evidence type="ECO:0000313" key="3">
    <source>
        <dbReference type="EMBL" id="CAE8705807.1"/>
    </source>
</evidence>
<evidence type="ECO:0000313" key="2">
    <source>
        <dbReference type="EMBL" id="CAE8650573.1"/>
    </source>
</evidence>
<keyword evidence="1" id="KW-0732">Signal</keyword>
<sequence>MPHPTSLTHVIFVVVRGLDGFIGSLLQGDLQVSGAETGLLPDMIQQKWKLTTFQVVSRGFGVFQGVSRCFRLFQVVSGCFRLFQAVSGCFSLLQIVSTSESGASVYLKPLDLMTCWPEVAATVMQTRCLW</sequence>